<accession>A0A0R3SS21</accession>
<proteinExistence type="predicted"/>
<gene>
    <name evidence="2" type="ORF">HDID_LOCUS8038</name>
</gene>
<sequence length="332" mass="38496">MFSYDDQCFFLRILECKKCQIRRLYHKLAARELSAGNTTDLVSEPLKTKRHFHSITRLLRVIKSIDLLIKNTKPHHEKLQIGRMVCKEHVIDAYEYVIRAADDNVHHLNLQGIGSSPPAKWVKKILPPGQTELYFVGSGWKRREIQFAVLRDIANKPLTLSPKKKYSKAVRDANKRWTKGYSNLESVKVEQKEGGKSVRFARGSGLVKEHLLIHHAEAAKILRKDKTWVIESMHRRQVECEEGEYKKMCEYNLRGIFKKSLHAEEEKEEDKGEGEKENIGEENVESISFENEFTSSDSEQQEDNDDDSSESENPESHDEDSQEDSDDEFDDF</sequence>
<dbReference type="AlphaFoldDB" id="A0A0R3SS21"/>
<dbReference type="EMBL" id="UYSG01011017">
    <property type="protein sequence ID" value="VDL60356.1"/>
    <property type="molecule type" value="Genomic_DNA"/>
</dbReference>
<feature type="region of interest" description="Disordered" evidence="1">
    <location>
        <begin position="263"/>
        <end position="332"/>
    </location>
</feature>
<name>A0A0R3SS21_HYMDI</name>
<evidence type="ECO:0000313" key="4">
    <source>
        <dbReference type="WBParaSite" id="HDID_0000804001-mRNA-1"/>
    </source>
</evidence>
<evidence type="ECO:0000256" key="1">
    <source>
        <dbReference type="SAM" id="MobiDB-lite"/>
    </source>
</evidence>
<dbReference type="Proteomes" id="UP000274504">
    <property type="component" value="Unassembled WGS sequence"/>
</dbReference>
<organism evidence="4">
    <name type="scientific">Hymenolepis diminuta</name>
    <name type="common">Rat tapeworm</name>
    <dbReference type="NCBI Taxonomy" id="6216"/>
    <lineage>
        <taxon>Eukaryota</taxon>
        <taxon>Metazoa</taxon>
        <taxon>Spiralia</taxon>
        <taxon>Lophotrochozoa</taxon>
        <taxon>Platyhelminthes</taxon>
        <taxon>Cestoda</taxon>
        <taxon>Eucestoda</taxon>
        <taxon>Cyclophyllidea</taxon>
        <taxon>Hymenolepididae</taxon>
        <taxon>Hymenolepis</taxon>
    </lineage>
</organism>
<dbReference type="OrthoDB" id="6251695at2759"/>
<feature type="compositionally biased region" description="Acidic residues" evidence="1">
    <location>
        <begin position="299"/>
        <end position="332"/>
    </location>
</feature>
<reference evidence="4" key="1">
    <citation type="submission" date="2017-02" db="UniProtKB">
        <authorList>
            <consortium name="WormBaseParasite"/>
        </authorList>
    </citation>
    <scope>IDENTIFICATION</scope>
</reference>
<evidence type="ECO:0000313" key="2">
    <source>
        <dbReference type="EMBL" id="VDL60356.1"/>
    </source>
</evidence>
<evidence type="ECO:0000313" key="3">
    <source>
        <dbReference type="Proteomes" id="UP000274504"/>
    </source>
</evidence>
<protein>
    <submittedName>
        <fullName evidence="4">RQC domain-containing protein</fullName>
    </submittedName>
</protein>
<feature type="compositionally biased region" description="Basic and acidic residues" evidence="1">
    <location>
        <begin position="263"/>
        <end position="279"/>
    </location>
</feature>
<reference evidence="2 3" key="2">
    <citation type="submission" date="2018-11" db="EMBL/GenBank/DDBJ databases">
        <authorList>
            <consortium name="Pathogen Informatics"/>
        </authorList>
    </citation>
    <scope>NUCLEOTIDE SEQUENCE [LARGE SCALE GENOMIC DNA]</scope>
</reference>
<dbReference type="WBParaSite" id="HDID_0000804001-mRNA-1">
    <property type="protein sequence ID" value="HDID_0000804001-mRNA-1"/>
    <property type="gene ID" value="HDID_0000804001"/>
</dbReference>